<evidence type="ECO:0000313" key="2">
    <source>
        <dbReference type="EMBL" id="KAG5568915.1"/>
    </source>
</evidence>
<sequence>MEPVGPQGQNNPFSGLNNPRKLLPHICKNITWISVKTLPMEPIGLHGQNCPSSRSNDPRSR</sequence>
<reference evidence="2" key="1">
    <citation type="submission" date="2020-09" db="EMBL/GenBank/DDBJ databases">
        <title>De no assembly of potato wild relative species, Solanum commersonii.</title>
        <authorList>
            <person name="Cho K."/>
        </authorList>
    </citation>
    <scope>NUCLEOTIDE SEQUENCE</scope>
    <source>
        <strain evidence="2">LZ3.2</strain>
        <tissue evidence="2">Leaf</tissue>
    </source>
</reference>
<feature type="region of interest" description="Disordered" evidence="1">
    <location>
        <begin position="1"/>
        <end position="20"/>
    </location>
</feature>
<dbReference type="AlphaFoldDB" id="A0A9J5W0A6"/>
<keyword evidence="3" id="KW-1185">Reference proteome</keyword>
<organism evidence="2 3">
    <name type="scientific">Solanum commersonii</name>
    <name type="common">Commerson's wild potato</name>
    <name type="synonym">Commerson's nightshade</name>
    <dbReference type="NCBI Taxonomy" id="4109"/>
    <lineage>
        <taxon>Eukaryota</taxon>
        <taxon>Viridiplantae</taxon>
        <taxon>Streptophyta</taxon>
        <taxon>Embryophyta</taxon>
        <taxon>Tracheophyta</taxon>
        <taxon>Spermatophyta</taxon>
        <taxon>Magnoliopsida</taxon>
        <taxon>eudicotyledons</taxon>
        <taxon>Gunneridae</taxon>
        <taxon>Pentapetalae</taxon>
        <taxon>asterids</taxon>
        <taxon>lamiids</taxon>
        <taxon>Solanales</taxon>
        <taxon>Solanaceae</taxon>
        <taxon>Solanoideae</taxon>
        <taxon>Solaneae</taxon>
        <taxon>Solanum</taxon>
    </lineage>
</organism>
<evidence type="ECO:0000313" key="3">
    <source>
        <dbReference type="Proteomes" id="UP000824120"/>
    </source>
</evidence>
<comment type="caution">
    <text evidence="2">The sequence shown here is derived from an EMBL/GenBank/DDBJ whole genome shotgun (WGS) entry which is preliminary data.</text>
</comment>
<feature type="compositionally biased region" description="Polar residues" evidence="1">
    <location>
        <begin position="7"/>
        <end position="17"/>
    </location>
</feature>
<protein>
    <submittedName>
        <fullName evidence="2">Uncharacterized protein</fullName>
    </submittedName>
</protein>
<accession>A0A9J5W0A6</accession>
<evidence type="ECO:0000256" key="1">
    <source>
        <dbReference type="SAM" id="MobiDB-lite"/>
    </source>
</evidence>
<dbReference type="Proteomes" id="UP000824120">
    <property type="component" value="Unassembled WGS sequence"/>
</dbReference>
<gene>
    <name evidence="2" type="ORF">H5410_064078</name>
</gene>
<name>A0A9J5W0A6_SOLCO</name>
<dbReference type="EMBL" id="JACXVP010000021">
    <property type="protein sequence ID" value="KAG5568915.1"/>
    <property type="molecule type" value="Genomic_DNA"/>
</dbReference>
<proteinExistence type="predicted"/>